<reference evidence="1 2" key="1">
    <citation type="journal article" date="2008" name="Biol. Direct">
        <title>Complete genome sequence of the extremely acidophilic methanotroph isolate V4, Methylacidiphilum infernorum, a representative of the bacterial phylum Verrucomicrobia.</title>
        <authorList>
            <person name="Hou S."/>
            <person name="Makarova K.S."/>
            <person name="Saw J.H."/>
            <person name="Senin P."/>
            <person name="Ly B.V."/>
            <person name="Zhou Z."/>
            <person name="Ren Y."/>
            <person name="Wang J."/>
            <person name="Galperin M.Y."/>
            <person name="Omelchenko M.V."/>
            <person name="Wolf Y.I."/>
            <person name="Yutin N."/>
            <person name="Koonin E.V."/>
            <person name="Stott M.B."/>
            <person name="Mountain B.W."/>
            <person name="Crowe M.A."/>
            <person name="Smirnova A.V."/>
            <person name="Dunfield P.F."/>
            <person name="Feng L."/>
            <person name="Wang L."/>
            <person name="Alam M."/>
        </authorList>
    </citation>
    <scope>NUCLEOTIDE SEQUENCE [LARGE SCALE GENOMIC DNA]</scope>
    <source>
        <strain evidence="2">Isolate V4</strain>
    </source>
</reference>
<protein>
    <submittedName>
        <fullName evidence="1">Uncharacterized protein</fullName>
    </submittedName>
</protein>
<organism evidence="1 2">
    <name type="scientific">Methylacidiphilum infernorum (isolate V4)</name>
    <name type="common">Methylokorus infernorum (strain V4)</name>
    <dbReference type="NCBI Taxonomy" id="481448"/>
    <lineage>
        <taxon>Bacteria</taxon>
        <taxon>Pseudomonadati</taxon>
        <taxon>Verrucomicrobiota</taxon>
        <taxon>Methylacidiphilae</taxon>
        <taxon>Methylacidiphilales</taxon>
        <taxon>Methylacidiphilaceae</taxon>
        <taxon>Methylacidiphilum (ex Ratnadevi et al. 2023)</taxon>
    </lineage>
</organism>
<dbReference type="EMBL" id="CP000975">
    <property type="protein sequence ID" value="ACD84406.1"/>
    <property type="molecule type" value="Genomic_DNA"/>
</dbReference>
<evidence type="ECO:0000313" key="1">
    <source>
        <dbReference type="EMBL" id="ACD84406.1"/>
    </source>
</evidence>
<name>B3E0H7_METI4</name>
<proteinExistence type="predicted"/>
<sequence length="59" mass="6859">MFFFIHQDLRAVVLKGFVLCSFILGFTAEKTTGFFFDLPRLRLGIRTDPSFFGELLLIR</sequence>
<dbReference type="HOGENOM" id="CLU_2955267_0_0_0"/>
<gene>
    <name evidence="1" type="ordered locus">Minf_2352</name>
</gene>
<evidence type="ECO:0000313" key="2">
    <source>
        <dbReference type="Proteomes" id="UP000009149"/>
    </source>
</evidence>
<dbReference type="AlphaFoldDB" id="B3E0H7"/>
<accession>B3E0H7</accession>
<dbReference type="Proteomes" id="UP000009149">
    <property type="component" value="Chromosome"/>
</dbReference>
<dbReference type="KEGG" id="min:Minf_2352"/>